<feature type="region of interest" description="Disordered" evidence="1">
    <location>
        <begin position="69"/>
        <end position="110"/>
    </location>
</feature>
<dbReference type="EMBL" id="CAJVPZ010001294">
    <property type="protein sequence ID" value="CAG8488777.1"/>
    <property type="molecule type" value="Genomic_DNA"/>
</dbReference>
<gene>
    <name evidence="2" type="ORF">RFULGI_LOCUS1880</name>
</gene>
<protein>
    <submittedName>
        <fullName evidence="2">19674_t:CDS:1</fullName>
    </submittedName>
</protein>
<evidence type="ECO:0000313" key="3">
    <source>
        <dbReference type="Proteomes" id="UP000789396"/>
    </source>
</evidence>
<sequence>MRNVQVIYDDQVVERTASEAMNVIAAVKRSRNHIDQNGNPVDLEPLSPCIIECVKIQREIKEHISPINKVSPTTFNSEDIVNEKDESLPEEEISIPDEEDENYSSDEDEINDIDTMLSEDAGYYYDLNSSNVTYKKSISAY</sequence>
<feature type="compositionally biased region" description="Acidic residues" evidence="1">
    <location>
        <begin position="88"/>
        <end position="110"/>
    </location>
</feature>
<evidence type="ECO:0000256" key="1">
    <source>
        <dbReference type="SAM" id="MobiDB-lite"/>
    </source>
</evidence>
<dbReference type="AlphaFoldDB" id="A0A9N8WNX2"/>
<feature type="compositionally biased region" description="Polar residues" evidence="1">
    <location>
        <begin position="69"/>
        <end position="79"/>
    </location>
</feature>
<name>A0A9N8WNX2_9GLOM</name>
<reference evidence="2" key="1">
    <citation type="submission" date="2021-06" db="EMBL/GenBank/DDBJ databases">
        <authorList>
            <person name="Kallberg Y."/>
            <person name="Tangrot J."/>
            <person name="Rosling A."/>
        </authorList>
    </citation>
    <scope>NUCLEOTIDE SEQUENCE</scope>
    <source>
        <strain evidence="2">IN212</strain>
    </source>
</reference>
<organism evidence="2 3">
    <name type="scientific">Racocetra fulgida</name>
    <dbReference type="NCBI Taxonomy" id="60492"/>
    <lineage>
        <taxon>Eukaryota</taxon>
        <taxon>Fungi</taxon>
        <taxon>Fungi incertae sedis</taxon>
        <taxon>Mucoromycota</taxon>
        <taxon>Glomeromycotina</taxon>
        <taxon>Glomeromycetes</taxon>
        <taxon>Diversisporales</taxon>
        <taxon>Gigasporaceae</taxon>
        <taxon>Racocetra</taxon>
    </lineage>
</organism>
<proteinExistence type="predicted"/>
<keyword evidence="3" id="KW-1185">Reference proteome</keyword>
<dbReference type="Proteomes" id="UP000789396">
    <property type="component" value="Unassembled WGS sequence"/>
</dbReference>
<accession>A0A9N8WNX2</accession>
<evidence type="ECO:0000313" key="2">
    <source>
        <dbReference type="EMBL" id="CAG8488777.1"/>
    </source>
</evidence>
<comment type="caution">
    <text evidence="2">The sequence shown here is derived from an EMBL/GenBank/DDBJ whole genome shotgun (WGS) entry which is preliminary data.</text>
</comment>